<dbReference type="SUPFAM" id="SSF55797">
    <property type="entry name" value="PR-1-like"/>
    <property type="match status" value="1"/>
</dbReference>
<feature type="signal peptide" evidence="1">
    <location>
        <begin position="1"/>
        <end position="23"/>
    </location>
</feature>
<protein>
    <submittedName>
        <fullName evidence="3">Allergen V5/Tpx-1 family protein</fullName>
    </submittedName>
</protein>
<dbReference type="EMBL" id="JTAK01000002">
    <property type="protein sequence ID" value="KHO65285.1"/>
    <property type="molecule type" value="Genomic_DNA"/>
</dbReference>
<dbReference type="InterPro" id="IPR014044">
    <property type="entry name" value="CAP_dom"/>
</dbReference>
<dbReference type="RefSeq" id="WP_039606031.1">
    <property type="nucleotide sequence ID" value="NZ_FMUP01000001.1"/>
</dbReference>
<sequence length="279" mass="30309">MPARAPLLRCAPLTALLFIAHLAADEAQQLIQSINQYRGEANGCADAPATALPPLRADARLVSPDEDWEASLERNAYPLQSAEAIRLSGPTDAKAAMQALRESFCRVLLDPQYLDIGVSQHQEQWRIVLARPQQQAQLGDWQQEGRRLLELINAARGQARMCGKQAQPATEPLSWNDTLASAADTHSRAMASGNFFAHRDKDGRIPGDRAELAGYSASLIGENLAAAHISAQQVLDGWLASPEHCANLMNPQFREMGAAYAQDDNSDAGIYWTAVFGAP</sequence>
<dbReference type="AlphaFoldDB" id="A0A0B3BRP6"/>
<evidence type="ECO:0000313" key="3">
    <source>
        <dbReference type="EMBL" id="KHO65285.1"/>
    </source>
</evidence>
<dbReference type="Gene3D" id="3.40.33.10">
    <property type="entry name" value="CAP"/>
    <property type="match status" value="1"/>
</dbReference>
<evidence type="ECO:0000256" key="1">
    <source>
        <dbReference type="SAM" id="SignalP"/>
    </source>
</evidence>
<reference evidence="3 4" key="1">
    <citation type="submission" date="2014-11" db="EMBL/GenBank/DDBJ databases">
        <title>Genome sequence of Pseudomonas tuomuerensis JCM 14085.</title>
        <authorList>
            <person name="Shin S.-K."/>
            <person name="Yi H."/>
        </authorList>
    </citation>
    <scope>NUCLEOTIDE SEQUENCE [LARGE SCALE GENOMIC DNA]</scope>
    <source>
        <strain evidence="3 4">JCM 14085</strain>
    </source>
</reference>
<accession>A0A0B3BRP6</accession>
<dbReference type="PANTHER" id="PTHR31157:SF1">
    <property type="entry name" value="SCP DOMAIN-CONTAINING PROTEIN"/>
    <property type="match status" value="1"/>
</dbReference>
<proteinExistence type="predicted"/>
<dbReference type="Proteomes" id="UP000030980">
    <property type="component" value="Unassembled WGS sequence"/>
</dbReference>
<gene>
    <name evidence="3" type="ORF">PT85_04120</name>
</gene>
<dbReference type="OrthoDB" id="68195at2"/>
<feature type="domain" description="SCP" evidence="2">
    <location>
        <begin position="149"/>
        <end position="276"/>
    </location>
</feature>
<keyword evidence="4" id="KW-1185">Reference proteome</keyword>
<evidence type="ECO:0000259" key="2">
    <source>
        <dbReference type="Pfam" id="PF00188"/>
    </source>
</evidence>
<dbReference type="STRING" id="706570.PT85_04120"/>
<name>A0A0B3BRP6_9PSED</name>
<keyword evidence="1" id="KW-0732">Signal</keyword>
<dbReference type="CDD" id="cd05379">
    <property type="entry name" value="CAP_bacterial"/>
    <property type="match status" value="1"/>
</dbReference>
<dbReference type="PANTHER" id="PTHR31157">
    <property type="entry name" value="SCP DOMAIN-CONTAINING PROTEIN"/>
    <property type="match status" value="1"/>
</dbReference>
<comment type="caution">
    <text evidence="3">The sequence shown here is derived from an EMBL/GenBank/DDBJ whole genome shotgun (WGS) entry which is preliminary data.</text>
</comment>
<feature type="chain" id="PRO_5002082385" evidence="1">
    <location>
        <begin position="24"/>
        <end position="279"/>
    </location>
</feature>
<dbReference type="Pfam" id="PF00188">
    <property type="entry name" value="CAP"/>
    <property type="match status" value="1"/>
</dbReference>
<evidence type="ECO:0000313" key="4">
    <source>
        <dbReference type="Proteomes" id="UP000030980"/>
    </source>
</evidence>
<organism evidence="3 4">
    <name type="scientific">Pseudomonas flexibilis</name>
    <dbReference type="NCBI Taxonomy" id="706570"/>
    <lineage>
        <taxon>Bacteria</taxon>
        <taxon>Pseudomonadati</taxon>
        <taxon>Pseudomonadota</taxon>
        <taxon>Gammaproteobacteria</taxon>
        <taxon>Pseudomonadales</taxon>
        <taxon>Pseudomonadaceae</taxon>
        <taxon>Pseudomonas</taxon>
    </lineage>
</organism>
<dbReference type="InterPro" id="IPR035940">
    <property type="entry name" value="CAP_sf"/>
</dbReference>